<reference evidence="1" key="2">
    <citation type="submission" date="2016-06" db="EMBL/GenBank/DDBJ databases">
        <title>The genome of a short-lived fish provides insights into sex chromosome evolution and the genetic control of aging.</title>
        <authorList>
            <person name="Reichwald K."/>
            <person name="Felder M."/>
            <person name="Petzold A."/>
            <person name="Koch P."/>
            <person name="Groth M."/>
            <person name="Platzer M."/>
        </authorList>
    </citation>
    <scope>NUCLEOTIDE SEQUENCE</scope>
    <source>
        <tissue evidence="1">Brain</tissue>
    </source>
</reference>
<evidence type="ECO:0000313" key="1">
    <source>
        <dbReference type="EMBL" id="SBP35816.1"/>
    </source>
</evidence>
<reference evidence="1" key="1">
    <citation type="submission" date="2016-05" db="EMBL/GenBank/DDBJ databases">
        <authorList>
            <person name="Lavstsen T."/>
            <person name="Jespersen J.S."/>
        </authorList>
    </citation>
    <scope>NUCLEOTIDE SEQUENCE</scope>
    <source>
        <tissue evidence="1">Brain</tissue>
    </source>
</reference>
<name>A0A1A7Z0C6_9TELE</name>
<protein>
    <submittedName>
        <fullName evidence="1">GIY-YIG catalytic domain</fullName>
    </submittedName>
</protein>
<dbReference type="EMBL" id="HADX01013584">
    <property type="protein sequence ID" value="SBP35816.1"/>
    <property type="molecule type" value="Transcribed_RNA"/>
</dbReference>
<accession>A0A1A7Z0C6</accession>
<gene>
    <name evidence="1" type="primary">Nfu_g_1_024880</name>
</gene>
<sequence>MNVNCRKEERAAIKELWANEGILIKRADQGGAAVVWGRHGYITEAKRQLNNKEYYEHLVGNPIELMKTELMEQVQQAKNEEWI</sequence>
<organism evidence="1">
    <name type="scientific">Iconisemion striatum</name>
    <dbReference type="NCBI Taxonomy" id="60296"/>
    <lineage>
        <taxon>Eukaryota</taxon>
        <taxon>Metazoa</taxon>
        <taxon>Chordata</taxon>
        <taxon>Craniata</taxon>
        <taxon>Vertebrata</taxon>
        <taxon>Euteleostomi</taxon>
        <taxon>Actinopterygii</taxon>
        <taxon>Neopterygii</taxon>
        <taxon>Teleostei</taxon>
        <taxon>Neoteleostei</taxon>
        <taxon>Acanthomorphata</taxon>
        <taxon>Ovalentaria</taxon>
        <taxon>Atherinomorphae</taxon>
        <taxon>Cyprinodontiformes</taxon>
        <taxon>Nothobranchiidae</taxon>
        <taxon>Iconisemion</taxon>
    </lineage>
</organism>
<dbReference type="AlphaFoldDB" id="A0A1A7Z0C6"/>
<proteinExistence type="predicted"/>